<accession>A0A8B8DRP6</accession>
<feature type="domain" description="HECT" evidence="3">
    <location>
        <begin position="77"/>
        <end position="112"/>
    </location>
</feature>
<evidence type="ECO:0000259" key="3">
    <source>
        <dbReference type="PROSITE" id="PS50237"/>
    </source>
</evidence>
<protein>
    <submittedName>
        <fullName evidence="5">Probable E3 ubiquitin-protein ligase HERC4 isoform X1</fullName>
    </submittedName>
</protein>
<keyword evidence="4" id="KW-1185">Reference proteome</keyword>
<reference evidence="5" key="1">
    <citation type="submission" date="2025-08" db="UniProtKB">
        <authorList>
            <consortium name="RefSeq"/>
        </authorList>
    </citation>
    <scope>IDENTIFICATION</scope>
    <source>
        <tissue evidence="5">Whole sample</tissue>
    </source>
</reference>
<dbReference type="GO" id="GO:0004842">
    <property type="term" value="F:ubiquitin-protein transferase activity"/>
    <property type="evidence" value="ECO:0007669"/>
    <property type="project" value="InterPro"/>
</dbReference>
<gene>
    <name evidence="5" type="primary">LOC111128781</name>
</gene>
<dbReference type="GeneID" id="111128781"/>
<dbReference type="AlphaFoldDB" id="A0A8B8DRP6"/>
<sequence length="266" mass="30071">MQQISTTVSEVVGLVTNYCREKNIVDPTDILKIVQKHIVTGRPLDLVSDAETVEGITNLIMVDRQNLLNTAVEEITSLEDLRPCLEVQFYGESAVDLGGPRKEFFALVLREIKDTYFNPVKEWSPSSYEVVGKVLALSLLQNGKLPRVFSSDIVKEFTSPTAREFIMELRKGLDALGLCQMMNSFPQMLHFFTDDAQNFLTLKKLTSLLKADFSADGSNQRQTEGKIYSAFVKYLREVAGQFKNTSEIFNTLCYFHMCHQVSDNIS</sequence>
<comment type="caution">
    <text evidence="2">Lacks conserved residue(s) required for the propagation of feature annotation.</text>
</comment>
<evidence type="ECO:0000313" key="4">
    <source>
        <dbReference type="Proteomes" id="UP000694844"/>
    </source>
</evidence>
<dbReference type="Gene3D" id="3.90.1750.10">
    <property type="entry name" value="Hect, E3 ligase catalytic domains"/>
    <property type="match status" value="1"/>
</dbReference>
<dbReference type="RefSeq" id="XP_022330333.1">
    <property type="nucleotide sequence ID" value="XM_022474625.1"/>
</dbReference>
<keyword evidence="1 2" id="KW-0833">Ubl conjugation pathway</keyword>
<dbReference type="KEGG" id="cvn:111128781"/>
<evidence type="ECO:0000256" key="2">
    <source>
        <dbReference type="PROSITE-ProRule" id="PRU00104"/>
    </source>
</evidence>
<name>A0A8B8DRP6_CRAVI</name>
<proteinExistence type="predicted"/>
<dbReference type="InterPro" id="IPR000569">
    <property type="entry name" value="HECT_dom"/>
</dbReference>
<dbReference type="PROSITE" id="PS50237">
    <property type="entry name" value="HECT"/>
    <property type="match status" value="1"/>
</dbReference>
<evidence type="ECO:0000256" key="1">
    <source>
        <dbReference type="ARBA" id="ARBA00022786"/>
    </source>
</evidence>
<dbReference type="OrthoDB" id="5988852at2759"/>
<evidence type="ECO:0000313" key="5">
    <source>
        <dbReference type="RefSeq" id="XP_022330333.1"/>
    </source>
</evidence>
<dbReference type="Proteomes" id="UP000694844">
    <property type="component" value="Chromosome 4"/>
</dbReference>
<dbReference type="InterPro" id="IPR035983">
    <property type="entry name" value="Hect_E3_ubiquitin_ligase"/>
</dbReference>
<organism evidence="4 5">
    <name type="scientific">Crassostrea virginica</name>
    <name type="common">Eastern oyster</name>
    <dbReference type="NCBI Taxonomy" id="6565"/>
    <lineage>
        <taxon>Eukaryota</taxon>
        <taxon>Metazoa</taxon>
        <taxon>Spiralia</taxon>
        <taxon>Lophotrochozoa</taxon>
        <taxon>Mollusca</taxon>
        <taxon>Bivalvia</taxon>
        <taxon>Autobranchia</taxon>
        <taxon>Pteriomorphia</taxon>
        <taxon>Ostreida</taxon>
        <taxon>Ostreoidea</taxon>
        <taxon>Ostreidae</taxon>
        <taxon>Crassostrea</taxon>
    </lineage>
</organism>
<dbReference type="SUPFAM" id="SSF56204">
    <property type="entry name" value="Hect, E3 ligase catalytic domain"/>
    <property type="match status" value="1"/>
</dbReference>